<proteinExistence type="predicted"/>
<dbReference type="Proteomes" id="UP000028705">
    <property type="component" value="Unassembled WGS sequence"/>
</dbReference>
<evidence type="ECO:0000313" key="2">
    <source>
        <dbReference type="Proteomes" id="UP000028705"/>
    </source>
</evidence>
<accession>A0A086A108</accession>
<evidence type="ECO:0000313" key="1">
    <source>
        <dbReference type="EMBL" id="KFF10372.1"/>
    </source>
</evidence>
<keyword evidence="2" id="KW-1185">Reference proteome</keyword>
<name>A0A086A108_9FLAO</name>
<dbReference type="EMBL" id="JPRH01000011">
    <property type="protein sequence ID" value="KFF10372.1"/>
    <property type="molecule type" value="Genomic_DNA"/>
</dbReference>
<organism evidence="1 2">
    <name type="scientific">Chryseobacterium soli</name>
    <dbReference type="NCBI Taxonomy" id="445961"/>
    <lineage>
        <taxon>Bacteria</taxon>
        <taxon>Pseudomonadati</taxon>
        <taxon>Bacteroidota</taxon>
        <taxon>Flavobacteriia</taxon>
        <taxon>Flavobacteriales</taxon>
        <taxon>Weeksellaceae</taxon>
        <taxon>Chryseobacterium group</taxon>
        <taxon>Chryseobacterium</taxon>
    </lineage>
</organism>
<dbReference type="AlphaFoldDB" id="A0A086A108"/>
<gene>
    <name evidence="1" type="ORF">IW15_20300</name>
</gene>
<comment type="caution">
    <text evidence="1">The sequence shown here is derived from an EMBL/GenBank/DDBJ whole genome shotgun (WGS) entry which is preliminary data.</text>
</comment>
<protein>
    <submittedName>
        <fullName evidence="1">Uncharacterized protein</fullName>
    </submittedName>
</protein>
<reference evidence="1 2" key="1">
    <citation type="submission" date="2014-07" db="EMBL/GenBank/DDBJ databases">
        <title>Genome of Chryseobacterium soli DSM 19298.</title>
        <authorList>
            <person name="Stropko S.J."/>
            <person name="Pipes S.E."/>
            <person name="Newman J."/>
        </authorList>
    </citation>
    <scope>NUCLEOTIDE SEQUENCE [LARGE SCALE GENOMIC DNA]</scope>
    <source>
        <strain evidence="1 2">DSM 19298</strain>
    </source>
</reference>
<sequence>MKNLIYKRDSSFVGMTQAGVLKIALLENRKGARVMSSTDSVRREKIKDFQTGIHYEINHI</sequence>